<comment type="caution">
    <text evidence="5">The sequence shown here is derived from an EMBL/GenBank/DDBJ whole genome shotgun (WGS) entry which is preliminary data.</text>
</comment>
<dbReference type="PROSITE" id="PS51898">
    <property type="entry name" value="TYR_RECOMBINASE"/>
    <property type="match status" value="1"/>
</dbReference>
<dbReference type="Gene3D" id="1.10.150.130">
    <property type="match status" value="1"/>
</dbReference>
<dbReference type="InterPro" id="IPR011010">
    <property type="entry name" value="DNA_brk_join_enz"/>
</dbReference>
<dbReference type="InterPro" id="IPR002104">
    <property type="entry name" value="Integrase_catalytic"/>
</dbReference>
<reference evidence="5 6" key="1">
    <citation type="submission" date="2020-08" db="EMBL/GenBank/DDBJ databases">
        <title>Genome public.</title>
        <authorList>
            <person name="Liu C."/>
            <person name="Sun Q."/>
        </authorList>
    </citation>
    <scope>NUCLEOTIDE SEQUENCE [LARGE SCALE GENOMIC DNA]</scope>
    <source>
        <strain evidence="5 6">New-7</strain>
    </source>
</reference>
<evidence type="ECO:0000259" key="4">
    <source>
        <dbReference type="PROSITE" id="PS51898"/>
    </source>
</evidence>
<evidence type="ECO:0000256" key="2">
    <source>
        <dbReference type="ARBA" id="ARBA00023125"/>
    </source>
</evidence>
<organism evidence="5 6">
    <name type="scientific">Alistipes hominis</name>
    <dbReference type="NCBI Taxonomy" id="2763015"/>
    <lineage>
        <taxon>Bacteria</taxon>
        <taxon>Pseudomonadati</taxon>
        <taxon>Bacteroidota</taxon>
        <taxon>Bacteroidia</taxon>
        <taxon>Bacteroidales</taxon>
        <taxon>Rikenellaceae</taxon>
        <taxon>Alistipes</taxon>
    </lineage>
</organism>
<dbReference type="SUPFAM" id="SSF56349">
    <property type="entry name" value="DNA breaking-rejoining enzymes"/>
    <property type="match status" value="1"/>
</dbReference>
<dbReference type="InterPro" id="IPR010998">
    <property type="entry name" value="Integrase_recombinase_N"/>
</dbReference>
<dbReference type="Proteomes" id="UP000636891">
    <property type="component" value="Unassembled WGS sequence"/>
</dbReference>
<dbReference type="RefSeq" id="WP_118656288.1">
    <property type="nucleotide sequence ID" value="NZ_JACOOK010000001.1"/>
</dbReference>
<dbReference type="EMBL" id="JACOOK010000001">
    <property type="protein sequence ID" value="MBC5615729.1"/>
    <property type="molecule type" value="Genomic_DNA"/>
</dbReference>
<dbReference type="InterPro" id="IPR013762">
    <property type="entry name" value="Integrase-like_cat_sf"/>
</dbReference>
<dbReference type="PANTHER" id="PTHR30349">
    <property type="entry name" value="PHAGE INTEGRASE-RELATED"/>
    <property type="match status" value="1"/>
</dbReference>
<dbReference type="InterPro" id="IPR035386">
    <property type="entry name" value="Arm-DNA-bind_5"/>
</dbReference>
<dbReference type="InterPro" id="IPR025269">
    <property type="entry name" value="SAM-like_dom"/>
</dbReference>
<evidence type="ECO:0000313" key="5">
    <source>
        <dbReference type="EMBL" id="MBC5615729.1"/>
    </source>
</evidence>
<keyword evidence="3" id="KW-0233">DNA recombination</keyword>
<keyword evidence="2" id="KW-0238">DNA-binding</keyword>
<gene>
    <name evidence="5" type="ORF">H8S08_01670</name>
</gene>
<dbReference type="CDD" id="cd01185">
    <property type="entry name" value="INTN1_C_like"/>
    <property type="match status" value="1"/>
</dbReference>
<name>A0ABR7CJA9_9BACT</name>
<evidence type="ECO:0000256" key="3">
    <source>
        <dbReference type="ARBA" id="ARBA00023172"/>
    </source>
</evidence>
<evidence type="ECO:0000256" key="1">
    <source>
        <dbReference type="ARBA" id="ARBA00008857"/>
    </source>
</evidence>
<dbReference type="Gene3D" id="1.10.443.10">
    <property type="entry name" value="Intergrase catalytic core"/>
    <property type="match status" value="1"/>
</dbReference>
<keyword evidence="6" id="KW-1185">Reference proteome</keyword>
<dbReference type="Pfam" id="PF13102">
    <property type="entry name" value="Phage_int_SAM_5"/>
    <property type="match status" value="1"/>
</dbReference>
<protein>
    <submittedName>
        <fullName evidence="5">Site-specific integrase</fullName>
    </submittedName>
</protein>
<accession>A0ABR7CJA9</accession>
<comment type="similarity">
    <text evidence="1">Belongs to the 'phage' integrase family.</text>
</comment>
<dbReference type="InterPro" id="IPR050090">
    <property type="entry name" value="Tyrosine_recombinase_XerCD"/>
</dbReference>
<dbReference type="Pfam" id="PF17293">
    <property type="entry name" value="Arm-DNA-bind_5"/>
    <property type="match status" value="1"/>
</dbReference>
<evidence type="ECO:0000313" key="6">
    <source>
        <dbReference type="Proteomes" id="UP000636891"/>
    </source>
</evidence>
<sequence>MARSTFKVLFYLKRRNEKNGKVPVMGRITVNGTISQFSCKLNVRPALWDTEANKASGKSVEAQRINEKLENIKTNIGKQYQRICDRDSYVTAEKVKNAWLGMGGECKLLLQTFDEYLVAFEKRVGKDRSPSTLENIQRARKYLAEFLEEEYHLSDIPFGELKGEFIEEFAVFLSNKRNLMSGTIETPVGKLHRMTYTAVKNGWIAADPFAGYKYKVVHRDRRFLTETELQAVMKVYVPNYKTAIVRDIFVFCCFTGMAYSDVKKLTHADIHTDGNGEMWIIDNRAKTGTQFRVKLLPVARQLVERYSRLSLPGGVVFPVKDDNSMNMSLRHVARHAGLSFYPTTHTARHTFATTVTLSQGVPLETVSKMLGHKHITTTQIYAKITNDKIGRDMSALEAKIGDKFSMAR</sequence>
<proteinExistence type="inferred from homology"/>
<feature type="domain" description="Tyr recombinase" evidence="4">
    <location>
        <begin position="219"/>
        <end position="394"/>
    </location>
</feature>
<dbReference type="Pfam" id="PF00589">
    <property type="entry name" value="Phage_integrase"/>
    <property type="match status" value="1"/>
</dbReference>
<dbReference type="PANTHER" id="PTHR30349:SF64">
    <property type="entry name" value="PROPHAGE INTEGRASE INTD-RELATED"/>
    <property type="match status" value="1"/>
</dbReference>